<protein>
    <submittedName>
        <fullName evidence="2">Uncharacterized protein</fullName>
    </submittedName>
</protein>
<gene>
    <name evidence="2" type="ORF">G7Z17_g12447</name>
</gene>
<evidence type="ECO:0000313" key="3">
    <source>
        <dbReference type="Proteomes" id="UP000722485"/>
    </source>
</evidence>
<sequence>MKAEAMSYGAYGFHDCNSQAEPRLRSIDCLPITAAIQANWEKAMFCVRRGGTISAIAAGASELPLPYMELIMNDIQVQGDPPAPPQMHRDVGVCRDA</sequence>
<evidence type="ECO:0000313" key="2">
    <source>
        <dbReference type="EMBL" id="KAF7539352.1"/>
    </source>
</evidence>
<dbReference type="OrthoDB" id="1879366at2759"/>
<organism evidence="2 3">
    <name type="scientific">Cylindrodendrum hubeiense</name>
    <dbReference type="NCBI Taxonomy" id="595255"/>
    <lineage>
        <taxon>Eukaryota</taxon>
        <taxon>Fungi</taxon>
        <taxon>Dikarya</taxon>
        <taxon>Ascomycota</taxon>
        <taxon>Pezizomycotina</taxon>
        <taxon>Sordariomycetes</taxon>
        <taxon>Hypocreomycetidae</taxon>
        <taxon>Hypocreales</taxon>
        <taxon>Nectriaceae</taxon>
        <taxon>Cylindrodendrum</taxon>
    </lineage>
</organism>
<dbReference type="Gene3D" id="3.40.50.720">
    <property type="entry name" value="NAD(P)-binding Rossmann-like Domain"/>
    <property type="match status" value="1"/>
</dbReference>
<reference evidence="2" key="1">
    <citation type="submission" date="2020-03" db="EMBL/GenBank/DDBJ databases">
        <title>Draft Genome Sequence of Cylindrodendrum hubeiense.</title>
        <authorList>
            <person name="Buettner E."/>
            <person name="Kellner H."/>
        </authorList>
    </citation>
    <scope>NUCLEOTIDE SEQUENCE</scope>
    <source>
        <strain evidence="2">IHI 201604</strain>
    </source>
</reference>
<feature type="compositionally biased region" description="Basic and acidic residues" evidence="1">
    <location>
        <begin position="87"/>
        <end position="97"/>
    </location>
</feature>
<evidence type="ECO:0000256" key="1">
    <source>
        <dbReference type="SAM" id="MobiDB-lite"/>
    </source>
</evidence>
<dbReference type="Proteomes" id="UP000722485">
    <property type="component" value="Unassembled WGS sequence"/>
</dbReference>
<proteinExistence type="predicted"/>
<accession>A0A9P5L335</accession>
<comment type="caution">
    <text evidence="2">The sequence shown here is derived from an EMBL/GenBank/DDBJ whole genome shotgun (WGS) entry which is preliminary data.</text>
</comment>
<dbReference type="EMBL" id="JAANBB010000563">
    <property type="protein sequence ID" value="KAF7539352.1"/>
    <property type="molecule type" value="Genomic_DNA"/>
</dbReference>
<feature type="region of interest" description="Disordered" evidence="1">
    <location>
        <begin position="78"/>
        <end position="97"/>
    </location>
</feature>
<dbReference type="InterPro" id="IPR036291">
    <property type="entry name" value="NAD(P)-bd_dom_sf"/>
</dbReference>
<dbReference type="AlphaFoldDB" id="A0A9P5L335"/>
<dbReference type="SUPFAM" id="SSF51735">
    <property type="entry name" value="NAD(P)-binding Rossmann-fold domains"/>
    <property type="match status" value="1"/>
</dbReference>
<name>A0A9P5L335_9HYPO</name>
<keyword evidence="3" id="KW-1185">Reference proteome</keyword>